<feature type="transmembrane region" description="Helical" evidence="7">
    <location>
        <begin position="197"/>
        <end position="215"/>
    </location>
</feature>
<dbReference type="STRING" id="349095.SAMN05660299_00039"/>
<keyword evidence="5 7" id="KW-1133">Transmembrane helix</keyword>
<feature type="transmembrane region" description="Helical" evidence="7">
    <location>
        <begin position="42"/>
        <end position="64"/>
    </location>
</feature>
<organism evidence="9 10">
    <name type="scientific">Megasphaera paucivorans</name>
    <dbReference type="NCBI Taxonomy" id="349095"/>
    <lineage>
        <taxon>Bacteria</taxon>
        <taxon>Bacillati</taxon>
        <taxon>Bacillota</taxon>
        <taxon>Negativicutes</taxon>
        <taxon>Veillonellales</taxon>
        <taxon>Veillonellaceae</taxon>
        <taxon>Megasphaera</taxon>
    </lineage>
</organism>
<dbReference type="GO" id="GO:0009246">
    <property type="term" value="P:enterobacterial common antigen biosynthetic process"/>
    <property type="evidence" value="ECO:0007669"/>
    <property type="project" value="TreeGrafter"/>
</dbReference>
<evidence type="ECO:0000256" key="7">
    <source>
        <dbReference type="SAM" id="Phobius"/>
    </source>
</evidence>
<dbReference type="Proteomes" id="UP000199309">
    <property type="component" value="Unassembled WGS sequence"/>
</dbReference>
<accession>A0A1G9PXU1</accession>
<gene>
    <name evidence="9" type="ORF">SAMN05660299_00039</name>
</gene>
<comment type="subcellular location">
    <subcellularLocation>
        <location evidence="1">Cell membrane</location>
        <topology evidence="1">Multi-pass membrane protein</topology>
    </subcellularLocation>
</comment>
<evidence type="ECO:0000256" key="3">
    <source>
        <dbReference type="ARBA" id="ARBA00022475"/>
    </source>
</evidence>
<comment type="similarity">
    <text evidence="2">Belongs to the acyltransferase 3 family.</text>
</comment>
<sequence length="368" mass="43286">MSKRFINSINYMRGICMLGVIGIHVGSIALTNPAPNLGLVSILEILTRFSVPAFFFLSAFGMFYSEPLSKPFSYSTYLRRRLKTVLIPYVTWSFFYMLYSAALSHNGMIFEPGNIVKTLWYGLAMYHIYFLVILLWFYVLMPIWRPMLRFMDHKPWFWFPLLFIVNAVFNFYSSYIWDFHFSSSLLQDAFNFRLNYVIFHYLFIFMFGAYTAEHFDDVKNWLSHHGVFINILQILSTAGILMSFYGVMKYLHYDALSAVYTVHQLSPTGMLYTVSTMLFLLYWWECRPVPQKVHFLLNMLGNYSYPIYLVHPVFLSMLTGIAAHLHIYLRSLHIIIIYCIVTLCAILFSALLPKLHLPKWMYVCIKGK</sequence>
<protein>
    <submittedName>
        <fullName evidence="9">Membrane-bound acyltransferase YfiQ, involved in biofilm formation</fullName>
    </submittedName>
</protein>
<evidence type="ECO:0000256" key="5">
    <source>
        <dbReference type="ARBA" id="ARBA00022989"/>
    </source>
</evidence>
<reference evidence="9 10" key="1">
    <citation type="submission" date="2016-10" db="EMBL/GenBank/DDBJ databases">
        <authorList>
            <person name="de Groot N.N."/>
        </authorList>
    </citation>
    <scope>NUCLEOTIDE SEQUENCE [LARGE SCALE GENOMIC DNA]</scope>
    <source>
        <strain evidence="9 10">DSM 16981</strain>
    </source>
</reference>
<feature type="transmembrane region" description="Helical" evidence="7">
    <location>
        <begin position="85"/>
        <end position="103"/>
    </location>
</feature>
<dbReference type="PANTHER" id="PTHR40074:SF2">
    <property type="entry name" value="O-ACETYLTRANSFERASE WECH"/>
    <property type="match status" value="1"/>
</dbReference>
<keyword evidence="6 7" id="KW-0472">Membrane</keyword>
<feature type="transmembrane region" description="Helical" evidence="7">
    <location>
        <begin position="123"/>
        <end position="144"/>
    </location>
</feature>
<evidence type="ECO:0000256" key="2">
    <source>
        <dbReference type="ARBA" id="ARBA00007400"/>
    </source>
</evidence>
<dbReference type="OrthoDB" id="1661854at2"/>
<keyword evidence="3" id="KW-1003">Cell membrane</keyword>
<keyword evidence="4 7" id="KW-0812">Transmembrane</keyword>
<feature type="transmembrane region" description="Helical" evidence="7">
    <location>
        <begin position="12"/>
        <end position="30"/>
    </location>
</feature>
<evidence type="ECO:0000313" key="9">
    <source>
        <dbReference type="EMBL" id="SDM03599.1"/>
    </source>
</evidence>
<evidence type="ECO:0000256" key="6">
    <source>
        <dbReference type="ARBA" id="ARBA00023136"/>
    </source>
</evidence>
<keyword evidence="9" id="KW-0808">Transferase</keyword>
<evidence type="ECO:0000256" key="4">
    <source>
        <dbReference type="ARBA" id="ARBA00022692"/>
    </source>
</evidence>
<dbReference type="EMBL" id="FNHQ01000001">
    <property type="protein sequence ID" value="SDM03599.1"/>
    <property type="molecule type" value="Genomic_DNA"/>
</dbReference>
<name>A0A1G9PXU1_9FIRM</name>
<evidence type="ECO:0000259" key="8">
    <source>
        <dbReference type="Pfam" id="PF01757"/>
    </source>
</evidence>
<feature type="transmembrane region" description="Helical" evidence="7">
    <location>
        <begin position="305"/>
        <end position="325"/>
    </location>
</feature>
<dbReference type="InterPro" id="IPR002656">
    <property type="entry name" value="Acyl_transf_3_dom"/>
</dbReference>
<proteinExistence type="inferred from homology"/>
<feature type="transmembrane region" description="Helical" evidence="7">
    <location>
        <begin position="227"/>
        <end position="245"/>
    </location>
</feature>
<feature type="transmembrane region" description="Helical" evidence="7">
    <location>
        <begin position="265"/>
        <end position="284"/>
    </location>
</feature>
<dbReference type="RefSeq" id="WP_091647140.1">
    <property type="nucleotide sequence ID" value="NZ_FNHQ01000001.1"/>
</dbReference>
<keyword evidence="10" id="KW-1185">Reference proteome</keyword>
<dbReference type="GO" id="GO:0016413">
    <property type="term" value="F:O-acetyltransferase activity"/>
    <property type="evidence" value="ECO:0007669"/>
    <property type="project" value="TreeGrafter"/>
</dbReference>
<dbReference type="PANTHER" id="PTHR40074">
    <property type="entry name" value="O-ACETYLTRANSFERASE WECH"/>
    <property type="match status" value="1"/>
</dbReference>
<feature type="transmembrane region" description="Helical" evidence="7">
    <location>
        <begin position="331"/>
        <end position="352"/>
    </location>
</feature>
<dbReference type="GO" id="GO:0005886">
    <property type="term" value="C:plasma membrane"/>
    <property type="evidence" value="ECO:0007669"/>
    <property type="project" value="UniProtKB-SubCell"/>
</dbReference>
<keyword evidence="9" id="KW-0012">Acyltransferase</keyword>
<dbReference type="AlphaFoldDB" id="A0A1G9PXU1"/>
<dbReference type="Pfam" id="PF01757">
    <property type="entry name" value="Acyl_transf_3"/>
    <property type="match status" value="1"/>
</dbReference>
<feature type="domain" description="Acyltransferase 3" evidence="8">
    <location>
        <begin position="7"/>
        <end position="348"/>
    </location>
</feature>
<evidence type="ECO:0000256" key="1">
    <source>
        <dbReference type="ARBA" id="ARBA00004651"/>
    </source>
</evidence>
<feature type="transmembrane region" description="Helical" evidence="7">
    <location>
        <begin position="156"/>
        <end position="177"/>
    </location>
</feature>
<evidence type="ECO:0000313" key="10">
    <source>
        <dbReference type="Proteomes" id="UP000199309"/>
    </source>
</evidence>